<accession>L0DBW6</accession>
<evidence type="ECO:0000313" key="2">
    <source>
        <dbReference type="EMBL" id="AGA26161.1"/>
    </source>
</evidence>
<dbReference type="KEGG" id="saci:Sinac_1792"/>
<evidence type="ECO:0000313" key="3">
    <source>
        <dbReference type="Proteomes" id="UP000010798"/>
    </source>
</evidence>
<proteinExistence type="predicted"/>
<protein>
    <submittedName>
        <fullName evidence="2">Uncharacterized protein</fullName>
    </submittedName>
</protein>
<organism evidence="2 3">
    <name type="scientific">Singulisphaera acidiphila (strain ATCC BAA-1392 / DSM 18658 / VKM B-2454 / MOB10)</name>
    <dbReference type="NCBI Taxonomy" id="886293"/>
    <lineage>
        <taxon>Bacteria</taxon>
        <taxon>Pseudomonadati</taxon>
        <taxon>Planctomycetota</taxon>
        <taxon>Planctomycetia</taxon>
        <taxon>Isosphaerales</taxon>
        <taxon>Isosphaeraceae</taxon>
        <taxon>Singulisphaera</taxon>
    </lineage>
</organism>
<reference evidence="2 3" key="1">
    <citation type="submission" date="2012-02" db="EMBL/GenBank/DDBJ databases">
        <title>Complete sequence of chromosome of Singulisphaera acidiphila DSM 18658.</title>
        <authorList>
            <consortium name="US DOE Joint Genome Institute (JGI-PGF)"/>
            <person name="Lucas S."/>
            <person name="Copeland A."/>
            <person name="Lapidus A."/>
            <person name="Glavina del Rio T."/>
            <person name="Dalin E."/>
            <person name="Tice H."/>
            <person name="Bruce D."/>
            <person name="Goodwin L."/>
            <person name="Pitluck S."/>
            <person name="Peters L."/>
            <person name="Ovchinnikova G."/>
            <person name="Chertkov O."/>
            <person name="Kyrpides N."/>
            <person name="Mavromatis K."/>
            <person name="Ivanova N."/>
            <person name="Brettin T."/>
            <person name="Detter J.C."/>
            <person name="Han C."/>
            <person name="Larimer F."/>
            <person name="Land M."/>
            <person name="Hauser L."/>
            <person name="Markowitz V."/>
            <person name="Cheng J.-F."/>
            <person name="Hugenholtz P."/>
            <person name="Woyke T."/>
            <person name="Wu D."/>
            <person name="Tindall B."/>
            <person name="Pomrenke H."/>
            <person name="Brambilla E."/>
            <person name="Klenk H.-P."/>
            <person name="Eisen J.A."/>
        </authorList>
    </citation>
    <scope>NUCLEOTIDE SEQUENCE [LARGE SCALE GENOMIC DNA]</scope>
    <source>
        <strain evidence="3">ATCC BAA-1392 / DSM 18658 / VKM B-2454 / MOB10</strain>
    </source>
</reference>
<dbReference type="HOGENOM" id="CLU_2669074_0_0_0"/>
<keyword evidence="3" id="KW-1185">Reference proteome</keyword>
<dbReference type="Proteomes" id="UP000010798">
    <property type="component" value="Chromosome"/>
</dbReference>
<name>L0DBW6_SINAD</name>
<gene>
    <name evidence="2" type="ordered locus">Sinac_1792</name>
</gene>
<dbReference type="AlphaFoldDB" id="L0DBW6"/>
<sequence length="75" mass="8323">MDEVGQLPVQIKHSLDHARPAGIAGQIRVVDADRPNQVEERLSIPDRDYTEPEPFPARRASVPRGPSRVGRRAST</sequence>
<feature type="region of interest" description="Disordered" evidence="1">
    <location>
        <begin position="26"/>
        <end position="75"/>
    </location>
</feature>
<feature type="compositionally biased region" description="Basic and acidic residues" evidence="1">
    <location>
        <begin position="30"/>
        <end position="50"/>
    </location>
</feature>
<dbReference type="EMBL" id="CP003364">
    <property type="protein sequence ID" value="AGA26161.1"/>
    <property type="molecule type" value="Genomic_DNA"/>
</dbReference>
<evidence type="ECO:0000256" key="1">
    <source>
        <dbReference type="SAM" id="MobiDB-lite"/>
    </source>
</evidence>